<dbReference type="InterPro" id="IPR028098">
    <property type="entry name" value="Glyco_trans_4-like_N"/>
</dbReference>
<evidence type="ECO:0000313" key="4">
    <source>
        <dbReference type="EMBL" id="CAA0128271.1"/>
    </source>
</evidence>
<dbReference type="Gene3D" id="3.40.50.2000">
    <property type="entry name" value="Glycogen Phosphorylase B"/>
    <property type="match status" value="2"/>
</dbReference>
<name>A0A5S9R2G8_MYCVN</name>
<dbReference type="GO" id="GO:0004373">
    <property type="term" value="F:alpha-1,4-glucan glucosyltransferase (UDP-glucose donor) activity"/>
    <property type="evidence" value="ECO:0007669"/>
    <property type="project" value="UniProtKB-EC"/>
</dbReference>
<keyword evidence="5" id="KW-1185">Reference proteome</keyword>
<dbReference type="SUPFAM" id="SSF53756">
    <property type="entry name" value="UDP-Glycosyltransferase/glycogen phosphorylase"/>
    <property type="match status" value="1"/>
</dbReference>
<dbReference type="Pfam" id="PF13439">
    <property type="entry name" value="Glyco_transf_4"/>
    <property type="match status" value="1"/>
</dbReference>
<dbReference type="Pfam" id="PF13692">
    <property type="entry name" value="Glyco_trans_1_4"/>
    <property type="match status" value="1"/>
</dbReference>
<dbReference type="AlphaFoldDB" id="A0A5S9R2G8"/>
<dbReference type="EC" id="2.4.1.11" evidence="4"/>
<evidence type="ECO:0000313" key="5">
    <source>
        <dbReference type="Proteomes" id="UP000430146"/>
    </source>
</evidence>
<evidence type="ECO:0000256" key="2">
    <source>
        <dbReference type="ARBA" id="ARBA00022679"/>
    </source>
</evidence>
<dbReference type="RefSeq" id="WP_159233167.1">
    <property type="nucleotide sequence ID" value="NZ_CACSIP010000034.1"/>
</dbReference>
<protein>
    <submittedName>
        <fullName evidence="4">Glycogen synthase</fullName>
        <ecNumber evidence="4">2.4.1.11</ecNumber>
    </submittedName>
</protein>
<keyword evidence="1 4" id="KW-0328">Glycosyltransferase</keyword>
<evidence type="ECO:0000259" key="3">
    <source>
        <dbReference type="Pfam" id="PF13439"/>
    </source>
</evidence>
<proteinExistence type="predicted"/>
<gene>
    <name evidence="4" type="ORF">AELLOGFF_01233</name>
</gene>
<dbReference type="EMBL" id="CACSIP010000034">
    <property type="protein sequence ID" value="CAA0128271.1"/>
    <property type="molecule type" value="Genomic_DNA"/>
</dbReference>
<accession>A0A5S9R2G8</accession>
<dbReference type="OrthoDB" id="9787111at2"/>
<keyword evidence="2 4" id="KW-0808">Transferase</keyword>
<dbReference type="PANTHER" id="PTHR12526">
    <property type="entry name" value="GLYCOSYLTRANSFERASE"/>
    <property type="match status" value="1"/>
</dbReference>
<evidence type="ECO:0000256" key="1">
    <source>
        <dbReference type="ARBA" id="ARBA00022676"/>
    </source>
</evidence>
<reference evidence="4 5" key="1">
    <citation type="submission" date="2019-11" db="EMBL/GenBank/DDBJ databases">
        <authorList>
            <person name="Holert J."/>
        </authorList>
    </citation>
    <scope>NUCLEOTIDE SEQUENCE [LARGE SCALE GENOMIC DNA]</scope>
    <source>
        <strain evidence="4">BC8_1</strain>
    </source>
</reference>
<organism evidence="4 5">
    <name type="scientific">Mycolicibacterium vanbaalenii</name>
    <name type="common">Mycobacterium vanbaalenii</name>
    <dbReference type="NCBI Taxonomy" id="110539"/>
    <lineage>
        <taxon>Bacteria</taxon>
        <taxon>Bacillati</taxon>
        <taxon>Actinomycetota</taxon>
        <taxon>Actinomycetes</taxon>
        <taxon>Mycobacteriales</taxon>
        <taxon>Mycobacteriaceae</taxon>
        <taxon>Mycolicibacterium</taxon>
    </lineage>
</organism>
<sequence length="377" mass="40231">MADRGRVLQLSTMVPPARFGGAESVVQAFAEQLCNAGFSVDNAGLTARGAAEPGTPIPNLYWPFDGHRRGAAARVGWHAIDALTLRGRSAVERVVDDFDPQVLVTHNLRGWGLAPWVVAQQRGIPLVHVVHDYGLLCNNSTLWHNGTECGPRQTACRLRASRAVSRWPGGLLVGVSEAVLAEHRRRRFGTADPCAVVHPVAAATAVGPRLPRSTAGVPTTFGYLGRLTAEKGVGELVEAISSIDATLIVAGEGDRSEVRALRARASDQVQWWGWTEPAKLFAAIDVLVVPSLWREPFGLVVVEAARAGVPVLVADQPGLLEAVRSSGALYRSYPANDAVALRNSMSESLQSYRQEPAQKSDVDIVDLVAGRIVGAGS</sequence>
<feature type="domain" description="Glycosyltransferase subfamily 4-like N-terminal" evidence="3">
    <location>
        <begin position="19"/>
        <end position="199"/>
    </location>
</feature>
<dbReference type="Proteomes" id="UP000430146">
    <property type="component" value="Unassembled WGS sequence"/>
</dbReference>